<gene>
    <name evidence="1" type="ORF">GBA65_11035</name>
</gene>
<evidence type="ECO:0000313" key="2">
    <source>
        <dbReference type="Proteomes" id="UP000502706"/>
    </source>
</evidence>
<proteinExistence type="predicted"/>
<organism evidence="1 2">
    <name type="scientific">Rubrobacter marinus</name>
    <dbReference type="NCBI Taxonomy" id="2653852"/>
    <lineage>
        <taxon>Bacteria</taxon>
        <taxon>Bacillati</taxon>
        <taxon>Actinomycetota</taxon>
        <taxon>Rubrobacteria</taxon>
        <taxon>Rubrobacterales</taxon>
        <taxon>Rubrobacteraceae</taxon>
        <taxon>Rubrobacter</taxon>
    </lineage>
</organism>
<name>A0A6G8PXS1_9ACTN</name>
<dbReference type="RefSeq" id="WP_166396631.1">
    <property type="nucleotide sequence ID" value="NZ_CP045121.1"/>
</dbReference>
<dbReference type="KEGG" id="rmar:GBA65_11035"/>
<keyword evidence="2" id="KW-1185">Reference proteome</keyword>
<reference evidence="1 2" key="1">
    <citation type="submission" date="2019-10" db="EMBL/GenBank/DDBJ databases">
        <title>Rubrobacter sp nov SCSIO 52915 isolated from a deep-sea sediment in the South China Sea.</title>
        <authorList>
            <person name="Chen R.W."/>
        </authorList>
    </citation>
    <scope>NUCLEOTIDE SEQUENCE [LARGE SCALE GENOMIC DNA]</scope>
    <source>
        <strain evidence="1 2">SCSIO 52915</strain>
    </source>
</reference>
<dbReference type="EMBL" id="CP045121">
    <property type="protein sequence ID" value="QIN78968.1"/>
    <property type="molecule type" value="Genomic_DNA"/>
</dbReference>
<protein>
    <submittedName>
        <fullName evidence="1">Uncharacterized protein</fullName>
    </submittedName>
</protein>
<sequence length="66" mass="7450">MKIRITQNVPRYARLAKDVVVDAEPVASHPEVMRVKGFGAFENGALVRSWELVLLDEEIEALLNED</sequence>
<dbReference type="Proteomes" id="UP000502706">
    <property type="component" value="Chromosome"/>
</dbReference>
<evidence type="ECO:0000313" key="1">
    <source>
        <dbReference type="EMBL" id="QIN78968.1"/>
    </source>
</evidence>
<accession>A0A6G8PXS1</accession>
<dbReference type="AlphaFoldDB" id="A0A6G8PXS1"/>